<dbReference type="SMART" id="SM00220">
    <property type="entry name" value="S_TKc"/>
    <property type="match status" value="1"/>
</dbReference>
<proteinExistence type="predicted"/>
<dbReference type="VEuPathDB" id="TrichDB:TVAGG3_0365870"/>
<dbReference type="RefSeq" id="XP_001324075.1">
    <property type="nucleotide sequence ID" value="XM_001324040.1"/>
</dbReference>
<sequence length="307" mass="35495">MLPKEIEFLLTQQIEVKEQISHGNYGTIFDVFSNKYNERFALKRILKDKFKIEEIECIKHLDDIRVIRIYDYFEFGSYIYILMEFCKTDLQAVIRSSKYISRKDLHRYIFDIVSAVKACHDRGIAHCDIKPSNFLLDKHGRVKISDFGLSDICSLSPRSAECKGTPLFMAPEILKGQLYNPMKADIWALGLTIYFLATGTLPFINSSIYKLIETICEGVYSDGIIDDPLLRMLISRCIDCNISSRATADELLKMPYFQQFEIKARKFMPITKNKTLIGSMKSNAMDIRRHSRISIPKILDICKLPKL</sequence>
<dbReference type="SMR" id="A2E610"/>
<dbReference type="InterPro" id="IPR011009">
    <property type="entry name" value="Kinase-like_dom_sf"/>
</dbReference>
<dbReference type="KEGG" id="tva:4769821"/>
<dbReference type="InterPro" id="IPR008271">
    <property type="entry name" value="Ser/Thr_kinase_AS"/>
</dbReference>
<accession>A2E610</accession>
<dbReference type="InParanoid" id="A2E610"/>
<organism evidence="2 3">
    <name type="scientific">Trichomonas vaginalis (strain ATCC PRA-98 / G3)</name>
    <dbReference type="NCBI Taxonomy" id="412133"/>
    <lineage>
        <taxon>Eukaryota</taxon>
        <taxon>Metamonada</taxon>
        <taxon>Parabasalia</taxon>
        <taxon>Trichomonadida</taxon>
        <taxon>Trichomonadidae</taxon>
        <taxon>Trichomonas</taxon>
    </lineage>
</organism>
<dbReference type="PROSITE" id="PS00108">
    <property type="entry name" value="PROTEIN_KINASE_ST"/>
    <property type="match status" value="1"/>
</dbReference>
<protein>
    <submittedName>
        <fullName evidence="2">CAMK family protein kinase</fullName>
    </submittedName>
</protein>
<dbReference type="OrthoDB" id="275301at2759"/>
<evidence type="ECO:0000259" key="1">
    <source>
        <dbReference type="PROSITE" id="PS50011"/>
    </source>
</evidence>
<keyword evidence="3" id="KW-1185">Reference proteome</keyword>
<dbReference type="EMBL" id="DS113311">
    <property type="protein sequence ID" value="EAY11852.1"/>
    <property type="molecule type" value="Genomic_DNA"/>
</dbReference>
<dbReference type="PROSITE" id="PS50011">
    <property type="entry name" value="PROTEIN_KINASE_DOM"/>
    <property type="match status" value="1"/>
</dbReference>
<dbReference type="GO" id="GO:0004672">
    <property type="term" value="F:protein kinase activity"/>
    <property type="evidence" value="ECO:0007669"/>
    <property type="project" value="InterPro"/>
</dbReference>
<dbReference type="VEuPathDB" id="TrichDB:TVAG_362320"/>
<dbReference type="STRING" id="5722.A2E610"/>
<dbReference type="InterPro" id="IPR000719">
    <property type="entry name" value="Prot_kinase_dom"/>
</dbReference>
<evidence type="ECO:0000313" key="2">
    <source>
        <dbReference type="EMBL" id="EAY11852.1"/>
    </source>
</evidence>
<keyword evidence="2" id="KW-0808">Transferase</keyword>
<feature type="domain" description="Protein kinase" evidence="1">
    <location>
        <begin position="14"/>
        <end position="257"/>
    </location>
</feature>
<dbReference type="Proteomes" id="UP000001542">
    <property type="component" value="Unassembled WGS sequence"/>
</dbReference>
<dbReference type="PANTHER" id="PTHR24362:SF309">
    <property type="entry name" value="PROTEIN KINASE DOMAIN-CONTAINING PROTEIN"/>
    <property type="match status" value="1"/>
</dbReference>
<dbReference type="Gene3D" id="1.10.510.10">
    <property type="entry name" value="Transferase(Phosphotransferase) domain 1"/>
    <property type="match status" value="1"/>
</dbReference>
<reference evidence="2" key="1">
    <citation type="submission" date="2006-10" db="EMBL/GenBank/DDBJ databases">
        <authorList>
            <person name="Amadeo P."/>
            <person name="Zhao Q."/>
            <person name="Wortman J."/>
            <person name="Fraser-Liggett C."/>
            <person name="Carlton J."/>
        </authorList>
    </citation>
    <scope>NUCLEOTIDE SEQUENCE</scope>
    <source>
        <strain evidence="2">G3</strain>
    </source>
</reference>
<gene>
    <name evidence="2" type="ORF">TVAG_362320</name>
</gene>
<dbReference type="SUPFAM" id="SSF56112">
    <property type="entry name" value="Protein kinase-like (PK-like)"/>
    <property type="match status" value="1"/>
</dbReference>
<dbReference type="PANTHER" id="PTHR24362">
    <property type="entry name" value="SERINE/THREONINE-PROTEIN KINASE NEK"/>
    <property type="match status" value="1"/>
</dbReference>
<dbReference type="Pfam" id="PF00069">
    <property type="entry name" value="Pkinase"/>
    <property type="match status" value="1"/>
</dbReference>
<dbReference type="AlphaFoldDB" id="A2E610"/>
<dbReference type="GO" id="GO:0005524">
    <property type="term" value="F:ATP binding"/>
    <property type="evidence" value="ECO:0007669"/>
    <property type="project" value="InterPro"/>
</dbReference>
<reference evidence="2" key="2">
    <citation type="journal article" date="2007" name="Science">
        <title>Draft genome sequence of the sexually transmitted pathogen Trichomonas vaginalis.</title>
        <authorList>
            <person name="Carlton J.M."/>
            <person name="Hirt R.P."/>
            <person name="Silva J.C."/>
            <person name="Delcher A.L."/>
            <person name="Schatz M."/>
            <person name="Zhao Q."/>
            <person name="Wortman J.R."/>
            <person name="Bidwell S.L."/>
            <person name="Alsmark U.C.M."/>
            <person name="Besteiro S."/>
            <person name="Sicheritz-Ponten T."/>
            <person name="Noel C.J."/>
            <person name="Dacks J.B."/>
            <person name="Foster P.G."/>
            <person name="Simillion C."/>
            <person name="Van de Peer Y."/>
            <person name="Miranda-Saavedra D."/>
            <person name="Barton G.J."/>
            <person name="Westrop G.D."/>
            <person name="Mueller S."/>
            <person name="Dessi D."/>
            <person name="Fiori P.L."/>
            <person name="Ren Q."/>
            <person name="Paulsen I."/>
            <person name="Zhang H."/>
            <person name="Bastida-Corcuera F.D."/>
            <person name="Simoes-Barbosa A."/>
            <person name="Brown M.T."/>
            <person name="Hayes R.D."/>
            <person name="Mukherjee M."/>
            <person name="Okumura C.Y."/>
            <person name="Schneider R."/>
            <person name="Smith A.J."/>
            <person name="Vanacova S."/>
            <person name="Villalvazo M."/>
            <person name="Haas B.J."/>
            <person name="Pertea M."/>
            <person name="Feldblyum T.V."/>
            <person name="Utterback T.R."/>
            <person name="Shu C.L."/>
            <person name="Osoegawa K."/>
            <person name="de Jong P.J."/>
            <person name="Hrdy I."/>
            <person name="Horvathova L."/>
            <person name="Zubacova Z."/>
            <person name="Dolezal P."/>
            <person name="Malik S.B."/>
            <person name="Logsdon J.M. Jr."/>
            <person name="Henze K."/>
            <person name="Gupta A."/>
            <person name="Wang C.C."/>
            <person name="Dunne R.L."/>
            <person name="Upcroft J.A."/>
            <person name="Upcroft P."/>
            <person name="White O."/>
            <person name="Salzberg S.L."/>
            <person name="Tang P."/>
            <person name="Chiu C.-H."/>
            <person name="Lee Y.-S."/>
            <person name="Embley T.M."/>
            <person name="Coombs G.H."/>
            <person name="Mottram J.C."/>
            <person name="Tachezy J."/>
            <person name="Fraser-Liggett C.M."/>
            <person name="Johnson P.J."/>
        </authorList>
    </citation>
    <scope>NUCLEOTIDE SEQUENCE [LARGE SCALE GENOMIC DNA]</scope>
    <source>
        <strain evidence="2">G3</strain>
    </source>
</reference>
<keyword evidence="2" id="KW-0418">Kinase</keyword>
<dbReference type="eggNOG" id="KOG0583">
    <property type="taxonomic scope" value="Eukaryota"/>
</dbReference>
<name>A2E610_TRIV3</name>
<evidence type="ECO:0000313" key="3">
    <source>
        <dbReference type="Proteomes" id="UP000001542"/>
    </source>
</evidence>